<dbReference type="Pfam" id="PF00772">
    <property type="entry name" value="DnaB"/>
    <property type="match status" value="2"/>
</dbReference>
<comment type="caution">
    <text evidence="5">The sequence shown here is derived from an EMBL/GenBank/DDBJ whole genome shotgun (WGS) entry which is preliminary data.</text>
</comment>
<dbReference type="PANTHER" id="PTHR30153:SF2">
    <property type="entry name" value="REPLICATIVE DNA HELICASE"/>
    <property type="match status" value="1"/>
</dbReference>
<evidence type="ECO:0000256" key="1">
    <source>
        <dbReference type="ARBA" id="ARBA00022705"/>
    </source>
</evidence>
<dbReference type="RefSeq" id="WP_168103931.1">
    <property type="nucleotide sequence ID" value="NZ_JAATEN010000023.1"/>
</dbReference>
<keyword evidence="2" id="KW-0238">DNA-binding</keyword>
<reference evidence="5 6" key="1">
    <citation type="submission" date="2020-03" db="EMBL/GenBank/DDBJ databases">
        <title>WGS of actinomycetes isolated from Thailand.</title>
        <authorList>
            <person name="Thawai C."/>
        </authorList>
    </citation>
    <scope>NUCLEOTIDE SEQUENCE [LARGE SCALE GENOMIC DNA]</scope>
    <source>
        <strain evidence="5 6">PLAI 1-29</strain>
    </source>
</reference>
<dbReference type="InterPro" id="IPR007693">
    <property type="entry name" value="DNA_helicase_DnaB-like_N"/>
</dbReference>
<feature type="region of interest" description="Disordered" evidence="3">
    <location>
        <begin position="1"/>
        <end position="22"/>
    </location>
</feature>
<keyword evidence="6" id="KW-1185">Reference proteome</keyword>
<keyword evidence="5" id="KW-0067">ATP-binding</keyword>
<evidence type="ECO:0000256" key="2">
    <source>
        <dbReference type="ARBA" id="ARBA00023125"/>
    </source>
</evidence>
<evidence type="ECO:0000313" key="6">
    <source>
        <dbReference type="Proteomes" id="UP000695264"/>
    </source>
</evidence>
<feature type="region of interest" description="Disordered" evidence="3">
    <location>
        <begin position="340"/>
        <end position="377"/>
    </location>
</feature>
<organism evidence="5 6">
    <name type="scientific">Streptomyces zingiberis</name>
    <dbReference type="NCBI Taxonomy" id="2053010"/>
    <lineage>
        <taxon>Bacteria</taxon>
        <taxon>Bacillati</taxon>
        <taxon>Actinomycetota</taxon>
        <taxon>Actinomycetes</taxon>
        <taxon>Kitasatosporales</taxon>
        <taxon>Streptomycetaceae</taxon>
        <taxon>Streptomyces</taxon>
    </lineage>
</organism>
<dbReference type="EMBL" id="JAATEN010000023">
    <property type="protein sequence ID" value="NJQ03311.1"/>
    <property type="molecule type" value="Genomic_DNA"/>
</dbReference>
<dbReference type="Proteomes" id="UP000695264">
    <property type="component" value="Unassembled WGS sequence"/>
</dbReference>
<proteinExistence type="predicted"/>
<dbReference type="Gene3D" id="1.10.860.10">
    <property type="entry name" value="DNAb Helicase, Chain A"/>
    <property type="match status" value="2"/>
</dbReference>
<gene>
    <name evidence="5" type="ORF">HCK00_22965</name>
</gene>
<protein>
    <submittedName>
        <fullName evidence="5">Replicative DNA helicase</fullName>
    </submittedName>
</protein>
<keyword evidence="5" id="KW-0378">Hydrolase</keyword>
<dbReference type="GO" id="GO:0004386">
    <property type="term" value="F:helicase activity"/>
    <property type="evidence" value="ECO:0007669"/>
    <property type="project" value="UniProtKB-KW"/>
</dbReference>
<sequence length="377" mass="40962">MPRTLAPDEPEDDLDDLPDTHPSQPVYYAEQALLGALLLQPHRLTDAAGIEPDSFSNHAHGTLFAAIRALPAPDPNQHAKDTTWLNAVLTAAREHARGLTASYLHTLIQVCPWPKHASAYARMIETEHARRTLRAHAERLAQTATDVTLPHPVPTTLAAADALTRAVDNIAARFPAHSGYLPRTPAPALAANFDNDEEAFEEERLLLATATAHPADVEQMRWLTADDFTHPLHAGLWQCLTALARRRAPVDPVTVLWEAQQRGLLASGAEPAELLDLLGAPAGSAEYWGERILQRSVLATAHQVGRRIEAFTDDPAITPYQLVVGSRRALADLSAARARWHHATSPAPTTTPARTRATAPPRAGPPRTTVPPARISR</sequence>
<dbReference type="InterPro" id="IPR036185">
    <property type="entry name" value="DNA_heli_DnaB-like_N_sf"/>
</dbReference>
<name>A0ABX1C3E8_9ACTN</name>
<keyword evidence="5" id="KW-0547">Nucleotide-binding</keyword>
<keyword evidence="5" id="KW-0347">Helicase</keyword>
<evidence type="ECO:0000259" key="4">
    <source>
        <dbReference type="Pfam" id="PF00772"/>
    </source>
</evidence>
<dbReference type="PANTHER" id="PTHR30153">
    <property type="entry name" value="REPLICATIVE DNA HELICASE DNAB"/>
    <property type="match status" value="1"/>
</dbReference>
<feature type="compositionally biased region" description="Acidic residues" evidence="3">
    <location>
        <begin position="8"/>
        <end position="17"/>
    </location>
</feature>
<dbReference type="InterPro" id="IPR016136">
    <property type="entry name" value="DNA_helicase_N/primase_C"/>
</dbReference>
<feature type="domain" description="DNA helicase DnaB-like N-terminal" evidence="4">
    <location>
        <begin position="199"/>
        <end position="284"/>
    </location>
</feature>
<feature type="domain" description="DNA helicase DnaB-like N-terminal" evidence="4">
    <location>
        <begin position="28"/>
        <end position="125"/>
    </location>
</feature>
<evidence type="ECO:0000313" key="5">
    <source>
        <dbReference type="EMBL" id="NJQ03311.1"/>
    </source>
</evidence>
<dbReference type="SUPFAM" id="SSF48024">
    <property type="entry name" value="N-terminal domain of DnaB helicase"/>
    <property type="match status" value="2"/>
</dbReference>
<evidence type="ECO:0000256" key="3">
    <source>
        <dbReference type="SAM" id="MobiDB-lite"/>
    </source>
</evidence>
<keyword evidence="1" id="KW-0235">DNA replication</keyword>
<accession>A0ABX1C3E8</accession>